<feature type="transmembrane region" description="Helical" evidence="6">
    <location>
        <begin position="85"/>
        <end position="107"/>
    </location>
</feature>
<feature type="domain" description="EamA" evidence="7">
    <location>
        <begin position="55"/>
        <end position="190"/>
    </location>
</feature>
<dbReference type="EMBL" id="BOMV01000100">
    <property type="protein sequence ID" value="GIF01179.1"/>
    <property type="molecule type" value="Genomic_DNA"/>
</dbReference>
<reference evidence="8" key="1">
    <citation type="submission" date="2021-01" db="EMBL/GenBank/DDBJ databases">
        <title>Whole genome shotgun sequence of Actinoplanes rishiriensis NBRC 108556.</title>
        <authorList>
            <person name="Komaki H."/>
            <person name="Tamura T."/>
        </authorList>
    </citation>
    <scope>NUCLEOTIDE SEQUENCE</scope>
    <source>
        <strain evidence="8">NBRC 108556</strain>
    </source>
</reference>
<feature type="transmembrane region" description="Helical" evidence="6">
    <location>
        <begin position="52"/>
        <end position="73"/>
    </location>
</feature>
<evidence type="ECO:0000256" key="1">
    <source>
        <dbReference type="ARBA" id="ARBA00004141"/>
    </source>
</evidence>
<keyword evidence="4 6" id="KW-1133">Transmembrane helix</keyword>
<keyword evidence="3 6" id="KW-0812">Transmembrane</keyword>
<evidence type="ECO:0000256" key="2">
    <source>
        <dbReference type="ARBA" id="ARBA00007362"/>
    </source>
</evidence>
<evidence type="ECO:0000256" key="5">
    <source>
        <dbReference type="ARBA" id="ARBA00023136"/>
    </source>
</evidence>
<dbReference type="InterPro" id="IPR037185">
    <property type="entry name" value="EmrE-like"/>
</dbReference>
<comment type="similarity">
    <text evidence="2">Belongs to the EamA transporter family.</text>
</comment>
<feature type="transmembrane region" description="Helical" evidence="6">
    <location>
        <begin position="150"/>
        <end position="168"/>
    </location>
</feature>
<evidence type="ECO:0000313" key="8">
    <source>
        <dbReference type="EMBL" id="GIF01179.1"/>
    </source>
</evidence>
<name>A0A919K9X1_9ACTN</name>
<keyword evidence="9" id="KW-1185">Reference proteome</keyword>
<dbReference type="InterPro" id="IPR050638">
    <property type="entry name" value="AA-Vitamin_Transporters"/>
</dbReference>
<keyword evidence="5 6" id="KW-0472">Membrane</keyword>
<dbReference type="AlphaFoldDB" id="A0A919K9X1"/>
<dbReference type="PANTHER" id="PTHR32322">
    <property type="entry name" value="INNER MEMBRANE TRANSPORTER"/>
    <property type="match status" value="1"/>
</dbReference>
<gene>
    <name evidence="8" type="ORF">Ari01nite_86430</name>
</gene>
<comment type="caution">
    <text evidence="8">The sequence shown here is derived from an EMBL/GenBank/DDBJ whole genome shotgun (WGS) entry which is preliminary data.</text>
</comment>
<feature type="transmembrane region" description="Helical" evidence="6">
    <location>
        <begin position="174"/>
        <end position="192"/>
    </location>
</feature>
<dbReference type="InterPro" id="IPR000620">
    <property type="entry name" value="EamA_dom"/>
</dbReference>
<feature type="transmembrane region" description="Helical" evidence="6">
    <location>
        <begin position="119"/>
        <end position="138"/>
    </location>
</feature>
<dbReference type="Proteomes" id="UP000636960">
    <property type="component" value="Unassembled WGS sequence"/>
</dbReference>
<sequence length="204" mass="20921">MVMATTPAVTAIGAVLLLRDRITGWKAAGLAVAVAGVVAVNLGGPSSGSGDNVWLGSLLVFGAVCCEATYTLLGKKLTANLSPQTIAVWAAAGAALLFAPFAVVQAIDFDWSRPAATDWLALLWWGAGTMGLGSLLWFGGVMRVSGTTASGFMAVMPLSALLLSYLLVGESFAWIHVVGMAAVGTGIAAVAYSDTRRNDEREGS</sequence>
<dbReference type="SUPFAM" id="SSF103481">
    <property type="entry name" value="Multidrug resistance efflux transporter EmrE"/>
    <property type="match status" value="2"/>
</dbReference>
<evidence type="ECO:0000256" key="3">
    <source>
        <dbReference type="ARBA" id="ARBA00022692"/>
    </source>
</evidence>
<evidence type="ECO:0000259" key="7">
    <source>
        <dbReference type="Pfam" id="PF00892"/>
    </source>
</evidence>
<protein>
    <recommendedName>
        <fullName evidence="7">EamA domain-containing protein</fullName>
    </recommendedName>
</protein>
<evidence type="ECO:0000256" key="4">
    <source>
        <dbReference type="ARBA" id="ARBA00022989"/>
    </source>
</evidence>
<proteinExistence type="inferred from homology"/>
<accession>A0A919K9X1</accession>
<organism evidence="8 9">
    <name type="scientific">Paractinoplanes rishiriensis</name>
    <dbReference type="NCBI Taxonomy" id="1050105"/>
    <lineage>
        <taxon>Bacteria</taxon>
        <taxon>Bacillati</taxon>
        <taxon>Actinomycetota</taxon>
        <taxon>Actinomycetes</taxon>
        <taxon>Micromonosporales</taxon>
        <taxon>Micromonosporaceae</taxon>
        <taxon>Paractinoplanes</taxon>
    </lineage>
</organism>
<dbReference type="GO" id="GO:0016020">
    <property type="term" value="C:membrane"/>
    <property type="evidence" value="ECO:0007669"/>
    <property type="project" value="UniProtKB-SubCell"/>
</dbReference>
<dbReference type="PANTHER" id="PTHR32322:SF2">
    <property type="entry name" value="EAMA DOMAIN-CONTAINING PROTEIN"/>
    <property type="match status" value="1"/>
</dbReference>
<dbReference type="Pfam" id="PF00892">
    <property type="entry name" value="EamA"/>
    <property type="match status" value="1"/>
</dbReference>
<evidence type="ECO:0000313" key="9">
    <source>
        <dbReference type="Proteomes" id="UP000636960"/>
    </source>
</evidence>
<comment type="subcellular location">
    <subcellularLocation>
        <location evidence="1">Membrane</location>
        <topology evidence="1">Multi-pass membrane protein</topology>
    </subcellularLocation>
</comment>
<evidence type="ECO:0000256" key="6">
    <source>
        <dbReference type="SAM" id="Phobius"/>
    </source>
</evidence>